<dbReference type="GO" id="GO:0030267">
    <property type="term" value="F:glyoxylate reductase (NADPH) activity"/>
    <property type="evidence" value="ECO:0007669"/>
    <property type="project" value="TreeGrafter"/>
</dbReference>
<dbReference type="Proteomes" id="UP000253570">
    <property type="component" value="Unassembled WGS sequence"/>
</dbReference>
<accession>A0A368DRD3</accession>
<dbReference type="GO" id="GO:0016618">
    <property type="term" value="F:hydroxypyruvate reductase [NAD(P)H] activity"/>
    <property type="evidence" value="ECO:0007669"/>
    <property type="project" value="TreeGrafter"/>
</dbReference>
<dbReference type="GO" id="GO:0051287">
    <property type="term" value="F:NAD binding"/>
    <property type="evidence" value="ECO:0007669"/>
    <property type="project" value="InterPro"/>
</dbReference>
<dbReference type="InterPro" id="IPR006140">
    <property type="entry name" value="D-isomer_DH_NAD-bd"/>
</dbReference>
<feature type="domain" description="D-isomer specific 2-hydroxyacid dehydrogenase NAD-binding" evidence="5">
    <location>
        <begin position="106"/>
        <end position="282"/>
    </location>
</feature>
<comment type="caution">
    <text evidence="6">The sequence shown here is derived from an EMBL/GenBank/DDBJ whole genome shotgun (WGS) entry which is preliminary data.</text>
</comment>
<dbReference type="InterPro" id="IPR036291">
    <property type="entry name" value="NAD(P)-bd_dom_sf"/>
</dbReference>
<evidence type="ECO:0000256" key="1">
    <source>
        <dbReference type="ARBA" id="ARBA00023002"/>
    </source>
</evidence>
<evidence type="ECO:0000313" key="6">
    <source>
        <dbReference type="EMBL" id="RCL74412.1"/>
    </source>
</evidence>
<dbReference type="AlphaFoldDB" id="A0A368DRD3"/>
<comment type="similarity">
    <text evidence="3">Belongs to the D-isomer specific 2-hydroxyacid dehydrogenase family.</text>
</comment>
<dbReference type="PROSITE" id="PS00671">
    <property type="entry name" value="D_2_HYDROXYACID_DH_3"/>
    <property type="match status" value="1"/>
</dbReference>
<dbReference type="Pfam" id="PF02826">
    <property type="entry name" value="2-Hacid_dh_C"/>
    <property type="match status" value="1"/>
</dbReference>
<dbReference type="GO" id="GO:0005829">
    <property type="term" value="C:cytosol"/>
    <property type="evidence" value="ECO:0007669"/>
    <property type="project" value="TreeGrafter"/>
</dbReference>
<dbReference type="SUPFAM" id="SSF52283">
    <property type="entry name" value="Formate/glycerate dehydrogenase catalytic domain-like"/>
    <property type="match status" value="1"/>
</dbReference>
<dbReference type="InterPro" id="IPR029753">
    <property type="entry name" value="D-isomer_DH_CS"/>
</dbReference>
<dbReference type="PANTHER" id="PTHR10996">
    <property type="entry name" value="2-HYDROXYACID DEHYDROGENASE-RELATED"/>
    <property type="match status" value="1"/>
</dbReference>
<protein>
    <submittedName>
        <fullName evidence="6">3-phosphoglycerate dehydrogenase</fullName>
    </submittedName>
</protein>
<proteinExistence type="inferred from homology"/>
<evidence type="ECO:0000259" key="4">
    <source>
        <dbReference type="Pfam" id="PF00389"/>
    </source>
</evidence>
<dbReference type="EMBL" id="QOQD01000002">
    <property type="protein sequence ID" value="RCL74412.1"/>
    <property type="molecule type" value="Genomic_DNA"/>
</dbReference>
<feature type="domain" description="D-isomer specific 2-hydroxyacid dehydrogenase catalytic" evidence="4">
    <location>
        <begin position="9"/>
        <end position="308"/>
    </location>
</feature>
<dbReference type="PANTHER" id="PTHR10996:SF178">
    <property type="entry name" value="2-HYDROXYACID DEHYDROGENASE YGL185C-RELATED"/>
    <property type="match status" value="1"/>
</dbReference>
<dbReference type="InterPro" id="IPR006139">
    <property type="entry name" value="D-isomer_2_OHA_DH_cat_dom"/>
</dbReference>
<sequence length="319" mass="35601">MYNIIVGGQIHHSGIELLRSIDNFNVSVLSDASQETLNKNIHDADAILLRLQSFSKSLIDQCPKLKILSRNGVGYDRIDIPELTKRKIPLTIVGDVNSSSVAEHTIMLILDLLKSTRQHDQMVRSENWKDRDLLISNDFENKRILIIGFGRIGQKVAKIADAFGAKILVFDPYINTKNSLPLNYQIIDKLDTGLKQADIITLHAPGSTEPIINKREISLMKKNAIIINTSRGSHIDLDALYRAIEEKHIKAAGLDVYPIEPPNIKEEGIFKLENSLFTPHIAGLSYDCASRMALNSAQNIIDALNGSLKSEYVVNKEVL</sequence>
<dbReference type="Gene3D" id="3.40.50.720">
    <property type="entry name" value="NAD(P)-binding Rossmann-like Domain"/>
    <property type="match status" value="2"/>
</dbReference>
<keyword evidence="1 3" id="KW-0560">Oxidoreductase</keyword>
<gene>
    <name evidence="6" type="ORF">DBW71_01415</name>
</gene>
<evidence type="ECO:0000256" key="2">
    <source>
        <dbReference type="ARBA" id="ARBA00023027"/>
    </source>
</evidence>
<dbReference type="InterPro" id="IPR050223">
    <property type="entry name" value="D-isomer_2-hydroxyacid_DH"/>
</dbReference>
<evidence type="ECO:0000313" key="7">
    <source>
        <dbReference type="Proteomes" id="UP000253570"/>
    </source>
</evidence>
<evidence type="ECO:0000259" key="5">
    <source>
        <dbReference type="Pfam" id="PF02826"/>
    </source>
</evidence>
<evidence type="ECO:0000256" key="3">
    <source>
        <dbReference type="RuleBase" id="RU003719"/>
    </source>
</evidence>
<dbReference type="Pfam" id="PF00389">
    <property type="entry name" value="2-Hacid_dh"/>
    <property type="match status" value="1"/>
</dbReference>
<organism evidence="6 7">
    <name type="scientific">PS1 clade bacterium</name>
    <dbReference type="NCBI Taxonomy" id="2175152"/>
    <lineage>
        <taxon>Bacteria</taxon>
        <taxon>Pseudomonadati</taxon>
        <taxon>Pseudomonadota</taxon>
        <taxon>Alphaproteobacteria</taxon>
        <taxon>PS1 clade</taxon>
    </lineage>
</organism>
<name>A0A368DRD3_9PROT</name>
<keyword evidence="2" id="KW-0520">NAD</keyword>
<dbReference type="SUPFAM" id="SSF51735">
    <property type="entry name" value="NAD(P)-binding Rossmann-fold domains"/>
    <property type="match status" value="1"/>
</dbReference>
<reference evidence="6 7" key="1">
    <citation type="journal article" date="2018" name="Microbiome">
        <title>Fine metagenomic profile of the Mediterranean stratified and mixed water columns revealed by assembly and recruitment.</title>
        <authorList>
            <person name="Haro-Moreno J.M."/>
            <person name="Lopez-Perez M."/>
            <person name="De La Torre J.R."/>
            <person name="Picazo A."/>
            <person name="Camacho A."/>
            <person name="Rodriguez-Valera F."/>
        </authorList>
    </citation>
    <scope>NUCLEOTIDE SEQUENCE [LARGE SCALE GENOMIC DNA]</scope>
    <source>
        <strain evidence="6">MED-G57</strain>
    </source>
</reference>